<evidence type="ECO:0000313" key="2">
    <source>
        <dbReference type="Proteomes" id="UP000728185"/>
    </source>
</evidence>
<proteinExistence type="predicted"/>
<keyword evidence="2" id="KW-1185">Reference proteome</keyword>
<dbReference type="OrthoDB" id="17907at2759"/>
<organism evidence="1 2">
    <name type="scientific">Fasciolopsis buskii</name>
    <dbReference type="NCBI Taxonomy" id="27845"/>
    <lineage>
        <taxon>Eukaryota</taxon>
        <taxon>Metazoa</taxon>
        <taxon>Spiralia</taxon>
        <taxon>Lophotrochozoa</taxon>
        <taxon>Platyhelminthes</taxon>
        <taxon>Trematoda</taxon>
        <taxon>Digenea</taxon>
        <taxon>Plagiorchiida</taxon>
        <taxon>Echinostomata</taxon>
        <taxon>Echinostomatoidea</taxon>
        <taxon>Fasciolidae</taxon>
        <taxon>Fasciolopsis</taxon>
    </lineage>
</organism>
<comment type="caution">
    <text evidence="1">The sequence shown here is derived from an EMBL/GenBank/DDBJ whole genome shotgun (WGS) entry which is preliminary data.</text>
</comment>
<protein>
    <submittedName>
        <fullName evidence="1">Uncharacterized protein</fullName>
    </submittedName>
</protein>
<dbReference type="AlphaFoldDB" id="A0A8E0RZE0"/>
<gene>
    <name evidence="1" type="ORF">FBUS_09524</name>
</gene>
<accession>A0A8E0RZE0</accession>
<dbReference type="Proteomes" id="UP000728185">
    <property type="component" value="Unassembled WGS sequence"/>
</dbReference>
<sequence>MISTSFACRLTYTLALSYFSRTWLPDIIDLWYIVTDFGKPFHDVVSILAQVARFCRGRVDWEPHLERVFCGLLRAITLPHGPVSMDDTGRWQTKSSTLDPYAEFLANAIGPDQPRSKCSVIERLKDFYKVRDRSVHHVIVRIMVIVAC</sequence>
<dbReference type="EMBL" id="LUCM01005992">
    <property type="protein sequence ID" value="KAA0191960.1"/>
    <property type="molecule type" value="Genomic_DNA"/>
</dbReference>
<name>A0A8E0RZE0_9TREM</name>
<reference evidence="1" key="1">
    <citation type="submission" date="2019-05" db="EMBL/GenBank/DDBJ databases">
        <title>Annotation for the trematode Fasciolopsis buski.</title>
        <authorList>
            <person name="Choi Y.-J."/>
        </authorList>
    </citation>
    <scope>NUCLEOTIDE SEQUENCE</scope>
    <source>
        <strain evidence="1">HT</strain>
        <tissue evidence="1">Whole worm</tissue>
    </source>
</reference>
<evidence type="ECO:0000313" key="1">
    <source>
        <dbReference type="EMBL" id="KAA0191960.1"/>
    </source>
</evidence>